<dbReference type="Pfam" id="PF00535">
    <property type="entry name" value="Glycos_transf_2"/>
    <property type="match status" value="2"/>
</dbReference>
<evidence type="ECO:0000259" key="1">
    <source>
        <dbReference type="Pfam" id="PF00535"/>
    </source>
</evidence>
<proteinExistence type="predicted"/>
<protein>
    <submittedName>
        <fullName evidence="2">Glycosyltransferase</fullName>
    </submittedName>
</protein>
<dbReference type="SUPFAM" id="SSF53448">
    <property type="entry name" value="Nucleotide-diphospho-sugar transferases"/>
    <property type="match status" value="2"/>
</dbReference>
<dbReference type="InterPro" id="IPR029044">
    <property type="entry name" value="Nucleotide-diphossugar_trans"/>
</dbReference>
<dbReference type="AlphaFoldDB" id="A0A967B640"/>
<evidence type="ECO:0000313" key="3">
    <source>
        <dbReference type="Proteomes" id="UP000597459"/>
    </source>
</evidence>
<dbReference type="PANTHER" id="PTHR43179">
    <property type="entry name" value="RHAMNOSYLTRANSFERASE WBBL"/>
    <property type="match status" value="1"/>
</dbReference>
<feature type="domain" description="Glycosyltransferase 2-like" evidence="1">
    <location>
        <begin position="563"/>
        <end position="683"/>
    </location>
</feature>
<dbReference type="PANTHER" id="PTHR43179:SF7">
    <property type="entry name" value="RHAMNOSYLTRANSFERASE WBBL"/>
    <property type="match status" value="1"/>
</dbReference>
<name>A0A967B640_9PROT</name>
<accession>A0A967B640</accession>
<gene>
    <name evidence="2" type="ORF">GOB87_02335</name>
</gene>
<organism evidence="2 3">
    <name type="scientific">Acetobacter estunensis</name>
    <dbReference type="NCBI Taxonomy" id="104097"/>
    <lineage>
        <taxon>Bacteria</taxon>
        <taxon>Pseudomonadati</taxon>
        <taxon>Pseudomonadota</taxon>
        <taxon>Alphaproteobacteria</taxon>
        <taxon>Acetobacterales</taxon>
        <taxon>Acetobacteraceae</taxon>
        <taxon>Acetobacter</taxon>
    </lineage>
</organism>
<dbReference type="RefSeq" id="WP_166312946.1">
    <property type="nucleotide sequence ID" value="NZ_WOTH01000003.1"/>
</dbReference>
<dbReference type="EMBL" id="WOTH01000003">
    <property type="protein sequence ID" value="NHO52801.1"/>
    <property type="molecule type" value="Genomic_DNA"/>
</dbReference>
<dbReference type="InterPro" id="IPR001173">
    <property type="entry name" value="Glyco_trans_2-like"/>
</dbReference>
<dbReference type="Proteomes" id="UP000597459">
    <property type="component" value="Unassembled WGS sequence"/>
</dbReference>
<dbReference type="GO" id="GO:0016757">
    <property type="term" value="F:glycosyltransferase activity"/>
    <property type="evidence" value="ECO:0007669"/>
    <property type="project" value="UniProtKB-KW"/>
</dbReference>
<feature type="domain" description="Glycosyltransferase 2-like" evidence="1">
    <location>
        <begin position="306"/>
        <end position="460"/>
    </location>
</feature>
<dbReference type="Gene3D" id="3.90.550.10">
    <property type="entry name" value="Spore Coat Polysaccharide Biosynthesis Protein SpsA, Chain A"/>
    <property type="match status" value="2"/>
</dbReference>
<comment type="caution">
    <text evidence="2">The sequence shown here is derived from an EMBL/GenBank/DDBJ whole genome shotgun (WGS) entry which is preliminary data.</text>
</comment>
<sequence>MNAPLATSRKLTRFIGYFDSLDGLEVRGWACDLATPRVPVVLHVLLDGQEVGRVTCDLPRPDVQENIGVMTPQLGFSFHLPASAADGKPHRVGLRFPDRSMVPCLVGAVEEAFEEDILVTLQPRYVYESFVDGFGRGALRGWVQRLDPATGERTGCCEVSVFVDGVPFMHVRADRFRGDVAAAIGGDPNCGFEVVIPKRRRGTGQRSIRFVVTPGDVELQGSPLTTALVDDRLEEHLLSMSETVTNLHREIARLRAKMLDLLPEQRYSLNDYDAWARRYFDALRARVAERRRQPGMLKPEEQPLVSVICPTYKPDMTDFIAAVDSVVAQTWSNWELIVVEDGSKSPEVAARIAEYSRNDSRIRLVRLKKNLGIAGATNEGIKAAKGEWIAFFDHDDLLVDVALEAMFQAAQGLEPLVIYSDEDKIDQAGYFLEPNFKPDFDYRYLLGCNYICHLTMVRADVLAEAGDLHAKYDGAQDHDLMLRLTEIVPREDFLHVPEVLYHWRKTPNSTASTVANKQYAVDAGVRCVSDHLARVGHDAIVESINDITIYNVKWKLEDTPSVSIIIPFRDQVEITRECVNRLLSSTDYPAFEIVLVDNWSSQPETLDFCRDIVRDERVRVLIIKEEFNFSRLNNLAAATCRSEFLFFMNNDLFVEDASWLRTILGEARAADDIGAVGGKFLYPNGTIQHVGVAVGPDGVAAHVHRGLAGNDYGYIARALLCHEVSAVTAAGMLVRADAFREMEGFDEVNLRVAYNDVDFCLRLREAGWRIIQCNNFVAIHHESLSRGSDDRPEHEARFFAETQYMHDRWSENPLYRYDPAYSRHFLLEQSYHDLAKPV</sequence>
<keyword evidence="3" id="KW-1185">Reference proteome</keyword>
<reference evidence="2" key="1">
    <citation type="submission" date="2019-11" db="EMBL/GenBank/DDBJ databases">
        <title>Description of new Acetobacter species.</title>
        <authorList>
            <person name="Cleenwerck I."/>
            <person name="Sombolestani A.S."/>
        </authorList>
    </citation>
    <scope>NUCLEOTIDE SEQUENCE</scope>
    <source>
        <strain evidence="2">LMG 1626</strain>
    </source>
</reference>
<evidence type="ECO:0000313" key="2">
    <source>
        <dbReference type="EMBL" id="NHO52801.1"/>
    </source>
</evidence>